<dbReference type="EMBL" id="JBJKFK010005041">
    <property type="protein sequence ID" value="KAL3308559.1"/>
    <property type="molecule type" value="Genomic_DNA"/>
</dbReference>
<evidence type="ECO:0000256" key="5">
    <source>
        <dbReference type="SAM" id="MobiDB-lite"/>
    </source>
</evidence>
<protein>
    <recommendedName>
        <fullName evidence="6">C2H2-type domain-containing protein</fullName>
    </recommendedName>
</protein>
<evidence type="ECO:0000259" key="6">
    <source>
        <dbReference type="PROSITE" id="PS50157"/>
    </source>
</evidence>
<dbReference type="FunFam" id="3.30.160.60:FF:000007">
    <property type="entry name" value="Basic krueppel-like factor 3"/>
    <property type="match status" value="1"/>
</dbReference>
<evidence type="ECO:0000256" key="3">
    <source>
        <dbReference type="ARBA" id="ARBA00022833"/>
    </source>
</evidence>
<sequence length="391" mass="43351">MLNVSTATAKFLPFQQPHEQNLAMPSGQGAFLMDASSSYESQQEKNSSSSNGDYENLLDFDFIIENTTPGLQEQQENNFCQQDANLYPLHIAAAHDGYRANASSSSFTLINSASAHSNCSTSSISSGNCFFPSSSPGSTIDGSSMYVSRGEPSFPAEEDSCSYPQHRQQAMLNLAHEQQWETNVSAESQLFGTPFSNSNQSLPPCAEIYNQSYPNGSSALYSTQSQPSAEVYVNGSQVLQQDPVFVASYQQQQEGEPSEQSIRQETRRRGGRRRGRTTIGNAGAAGKPKKPQNLIHICPFSECAKAYSKSSHLKAHMRVHTGEKPFPCSWTGCTWRFARSDELTRHYRKHTGDRPFRCSQCQRAFARSDHLTLHMKKHKENGDLAMNLQVL</sequence>
<proteinExistence type="predicted"/>
<feature type="domain" description="C2H2-type" evidence="6">
    <location>
        <begin position="296"/>
        <end position="325"/>
    </location>
</feature>
<dbReference type="Gene3D" id="3.30.160.60">
    <property type="entry name" value="Classic Zinc Finger"/>
    <property type="match status" value="3"/>
</dbReference>
<keyword evidence="3" id="KW-0862">Zinc</keyword>
<keyword evidence="2 4" id="KW-0863">Zinc-finger</keyword>
<dbReference type="GO" id="GO:0008270">
    <property type="term" value="F:zinc ion binding"/>
    <property type="evidence" value="ECO:0007669"/>
    <property type="project" value="UniProtKB-KW"/>
</dbReference>
<evidence type="ECO:0000256" key="1">
    <source>
        <dbReference type="ARBA" id="ARBA00022723"/>
    </source>
</evidence>
<organism evidence="7 8">
    <name type="scientific">Cichlidogyrus casuarinus</name>
    <dbReference type="NCBI Taxonomy" id="1844966"/>
    <lineage>
        <taxon>Eukaryota</taxon>
        <taxon>Metazoa</taxon>
        <taxon>Spiralia</taxon>
        <taxon>Lophotrochozoa</taxon>
        <taxon>Platyhelminthes</taxon>
        <taxon>Monogenea</taxon>
        <taxon>Monopisthocotylea</taxon>
        <taxon>Dactylogyridea</taxon>
        <taxon>Ancyrocephalidae</taxon>
        <taxon>Cichlidogyrus</taxon>
    </lineage>
</organism>
<dbReference type="Pfam" id="PF00096">
    <property type="entry name" value="zf-C2H2"/>
    <property type="match status" value="3"/>
</dbReference>
<keyword evidence="8" id="KW-1185">Reference proteome</keyword>
<dbReference type="Proteomes" id="UP001626550">
    <property type="component" value="Unassembled WGS sequence"/>
</dbReference>
<feature type="compositionally biased region" description="Low complexity" evidence="5">
    <location>
        <begin position="277"/>
        <end position="286"/>
    </location>
</feature>
<evidence type="ECO:0000256" key="2">
    <source>
        <dbReference type="ARBA" id="ARBA00022771"/>
    </source>
</evidence>
<reference evidence="7 8" key="1">
    <citation type="submission" date="2024-11" db="EMBL/GenBank/DDBJ databases">
        <title>Adaptive evolution of stress response genes in parasites aligns with host niche diversity.</title>
        <authorList>
            <person name="Hahn C."/>
            <person name="Resl P."/>
        </authorList>
    </citation>
    <scope>NUCLEOTIDE SEQUENCE [LARGE SCALE GENOMIC DNA]</scope>
    <source>
        <strain evidence="7">EGGRZ-B1_66</strain>
        <tissue evidence="7">Body</tissue>
    </source>
</reference>
<dbReference type="PANTHER" id="PTHR23235">
    <property type="entry name" value="KRUEPPEL-LIKE TRANSCRIPTION FACTOR"/>
    <property type="match status" value="1"/>
</dbReference>
<keyword evidence="1" id="KW-0479">Metal-binding</keyword>
<feature type="region of interest" description="Disordered" evidence="5">
    <location>
        <begin position="142"/>
        <end position="161"/>
    </location>
</feature>
<gene>
    <name evidence="7" type="ORF">Ciccas_012907</name>
</gene>
<accession>A0ABD2PMQ6</accession>
<dbReference type="InterPro" id="IPR013087">
    <property type="entry name" value="Znf_C2H2_type"/>
</dbReference>
<comment type="caution">
    <text evidence="7">The sequence shown here is derived from an EMBL/GenBank/DDBJ whole genome shotgun (WGS) entry which is preliminary data.</text>
</comment>
<dbReference type="PANTHER" id="PTHR23235:SF120">
    <property type="entry name" value="KRUPPEL-LIKE FACTOR 15"/>
    <property type="match status" value="1"/>
</dbReference>
<feature type="domain" description="C2H2-type" evidence="6">
    <location>
        <begin position="326"/>
        <end position="355"/>
    </location>
</feature>
<feature type="region of interest" description="Disordered" evidence="5">
    <location>
        <begin position="249"/>
        <end position="290"/>
    </location>
</feature>
<dbReference type="SUPFAM" id="SSF57667">
    <property type="entry name" value="beta-beta-alpha zinc fingers"/>
    <property type="match status" value="2"/>
</dbReference>
<dbReference type="SMART" id="SM00355">
    <property type="entry name" value="ZnF_C2H2"/>
    <property type="match status" value="3"/>
</dbReference>
<feature type="compositionally biased region" description="Low complexity" evidence="5">
    <location>
        <begin position="249"/>
        <end position="261"/>
    </location>
</feature>
<name>A0ABD2PMQ6_9PLAT</name>
<dbReference type="PROSITE" id="PS50157">
    <property type="entry name" value="ZINC_FINGER_C2H2_2"/>
    <property type="match status" value="3"/>
</dbReference>
<evidence type="ECO:0000256" key="4">
    <source>
        <dbReference type="PROSITE-ProRule" id="PRU00042"/>
    </source>
</evidence>
<feature type="domain" description="C2H2-type" evidence="6">
    <location>
        <begin position="356"/>
        <end position="383"/>
    </location>
</feature>
<evidence type="ECO:0000313" key="8">
    <source>
        <dbReference type="Proteomes" id="UP001626550"/>
    </source>
</evidence>
<dbReference type="InterPro" id="IPR036236">
    <property type="entry name" value="Znf_C2H2_sf"/>
</dbReference>
<evidence type="ECO:0000313" key="7">
    <source>
        <dbReference type="EMBL" id="KAL3308559.1"/>
    </source>
</evidence>
<dbReference type="AlphaFoldDB" id="A0ABD2PMQ6"/>
<dbReference type="PROSITE" id="PS00028">
    <property type="entry name" value="ZINC_FINGER_C2H2_1"/>
    <property type="match status" value="3"/>
</dbReference>